<evidence type="ECO:0000256" key="4">
    <source>
        <dbReference type="ARBA" id="ARBA00011575"/>
    </source>
</evidence>
<dbReference type="InterPro" id="IPR019999">
    <property type="entry name" value="Anth_synth_I-like"/>
</dbReference>
<dbReference type="GO" id="GO:0004049">
    <property type="term" value="F:anthranilate synthase activity"/>
    <property type="evidence" value="ECO:0007669"/>
    <property type="project" value="UniProtKB-EC"/>
</dbReference>
<protein>
    <recommendedName>
        <fullName evidence="6 15">Anthranilate synthase component 1</fullName>
        <ecNumber evidence="5 15">4.1.3.27</ecNumber>
    </recommendedName>
</protein>
<dbReference type="Proteomes" id="UP000076476">
    <property type="component" value="Unassembled WGS sequence"/>
</dbReference>
<dbReference type="RefSeq" id="WP_063388581.1">
    <property type="nucleotide sequence ID" value="NZ_LWBR01000035.1"/>
</dbReference>
<name>A0A161ZS77_9BACI</name>
<dbReference type="STRING" id="33936.AZI98_12300"/>
<evidence type="ECO:0000256" key="7">
    <source>
        <dbReference type="ARBA" id="ARBA00022605"/>
    </source>
</evidence>
<evidence type="ECO:0000256" key="9">
    <source>
        <dbReference type="ARBA" id="ARBA00022822"/>
    </source>
</evidence>
<dbReference type="SUPFAM" id="SSF56322">
    <property type="entry name" value="ADC synthase"/>
    <property type="match status" value="1"/>
</dbReference>
<comment type="cofactor">
    <cofactor evidence="1 15">
        <name>Mg(2+)</name>
        <dbReference type="ChEBI" id="CHEBI:18420"/>
    </cofactor>
</comment>
<keyword evidence="10 15" id="KW-0460">Magnesium</keyword>
<feature type="domain" description="Chorismate-utilising enzyme C-terminal" evidence="16">
    <location>
        <begin position="228"/>
        <end position="481"/>
    </location>
</feature>
<keyword evidence="12 15" id="KW-0456">Lyase</keyword>
<accession>A0A161ZS77</accession>
<sequence length="504" mass="57679">MATTFQDFLQDCRKYKTVPIIEQYHVDMLTPIQIFQTLQTDACYILESNDSESNWSNYSFIGLEPMYFIKEENGMFQLQNRKQMVMDKDVSLSALFHRMTVSFNVKKVAIDVPFSGGAVGKIDYDAVSLFEKIPAHRHADRTHSVCELVICQTVIAYSHREKLLTFIHYRELEGNENEQELKQIFEAGKERIFQYRNELKNVKPEGNIFIPSNKEPVSFAGFESNYTKEQFLHHVEKMKEYIRSGDIFQGVLSQRFEKQVSVTGLQLYRILRIINPSPYLFYIKLSNQELIGSSPERLIHVRDDYVEIHPIAGTRKRGKTKEEDRRLVRQLLQDEKELAEHYMLVDLARNDIGRVAEYGTVKTPVLLDAAYFSHVIHLISKVRGKLRKSIHPIDALISAFPAGTVSGAPKIRAMEIIHELEPTARGSYAGAVAYISFDGSIDSCITIRTITLSNQKAYVQAGAGIVADSVPLKEWEETRNKASALIQTIELAEQLFLEKGRKRA</sequence>
<proteinExistence type="inferred from homology"/>
<evidence type="ECO:0000256" key="15">
    <source>
        <dbReference type="RuleBase" id="RU364045"/>
    </source>
</evidence>
<dbReference type="InterPro" id="IPR005256">
    <property type="entry name" value="Anth_synth_I_PabB"/>
</dbReference>
<dbReference type="GO" id="GO:0046872">
    <property type="term" value="F:metal ion binding"/>
    <property type="evidence" value="ECO:0007669"/>
    <property type="project" value="UniProtKB-KW"/>
</dbReference>
<dbReference type="AlphaFoldDB" id="A0A161ZS77"/>
<evidence type="ECO:0000256" key="14">
    <source>
        <dbReference type="ARBA" id="ARBA00047683"/>
    </source>
</evidence>
<gene>
    <name evidence="15" type="primary">trpE</name>
    <name evidence="18" type="ORF">AZI98_12300</name>
</gene>
<dbReference type="InterPro" id="IPR015890">
    <property type="entry name" value="Chorismate_C"/>
</dbReference>
<evidence type="ECO:0000256" key="11">
    <source>
        <dbReference type="ARBA" id="ARBA00023141"/>
    </source>
</evidence>
<dbReference type="Gene3D" id="3.60.120.10">
    <property type="entry name" value="Anthranilate synthase"/>
    <property type="match status" value="1"/>
</dbReference>
<dbReference type="InterPro" id="IPR006805">
    <property type="entry name" value="Anth_synth_I_N"/>
</dbReference>
<evidence type="ECO:0000256" key="6">
    <source>
        <dbReference type="ARBA" id="ARBA00020653"/>
    </source>
</evidence>
<dbReference type="Pfam" id="PF00425">
    <property type="entry name" value="Chorismate_bind"/>
    <property type="match status" value="1"/>
</dbReference>
<keyword evidence="8 15" id="KW-0479">Metal-binding</keyword>
<evidence type="ECO:0000259" key="16">
    <source>
        <dbReference type="Pfam" id="PF00425"/>
    </source>
</evidence>
<organism evidence="18 19">
    <name type="scientific">Aeribacillus pallidus</name>
    <dbReference type="NCBI Taxonomy" id="33936"/>
    <lineage>
        <taxon>Bacteria</taxon>
        <taxon>Bacillati</taxon>
        <taxon>Bacillota</taxon>
        <taxon>Bacilli</taxon>
        <taxon>Bacillales</taxon>
        <taxon>Bacillaceae</taxon>
        <taxon>Aeribacillus</taxon>
    </lineage>
</organism>
<dbReference type="GO" id="GO:0000162">
    <property type="term" value="P:L-tryptophan biosynthetic process"/>
    <property type="evidence" value="ECO:0007669"/>
    <property type="project" value="UniProtKB-UniPathway"/>
</dbReference>
<evidence type="ECO:0000313" key="19">
    <source>
        <dbReference type="Proteomes" id="UP000076476"/>
    </source>
</evidence>
<evidence type="ECO:0000256" key="10">
    <source>
        <dbReference type="ARBA" id="ARBA00022842"/>
    </source>
</evidence>
<evidence type="ECO:0000256" key="5">
    <source>
        <dbReference type="ARBA" id="ARBA00012266"/>
    </source>
</evidence>
<evidence type="ECO:0000256" key="1">
    <source>
        <dbReference type="ARBA" id="ARBA00001946"/>
    </source>
</evidence>
<evidence type="ECO:0000256" key="2">
    <source>
        <dbReference type="ARBA" id="ARBA00004873"/>
    </source>
</evidence>
<dbReference type="PRINTS" id="PR00095">
    <property type="entry name" value="ANTSNTHASEI"/>
</dbReference>
<evidence type="ECO:0000259" key="17">
    <source>
        <dbReference type="Pfam" id="PF04715"/>
    </source>
</evidence>
<comment type="similarity">
    <text evidence="3 15">Belongs to the anthranilate synthase component I family.</text>
</comment>
<keyword evidence="19" id="KW-1185">Reference proteome</keyword>
<dbReference type="EMBL" id="LWBR01000035">
    <property type="protein sequence ID" value="KZN95847.1"/>
    <property type="molecule type" value="Genomic_DNA"/>
</dbReference>
<dbReference type="UniPathway" id="UPA00035">
    <property type="reaction ID" value="UER00040"/>
</dbReference>
<dbReference type="PANTHER" id="PTHR11236:SF48">
    <property type="entry name" value="ISOCHORISMATE SYNTHASE MENF"/>
    <property type="match status" value="1"/>
</dbReference>
<comment type="caution">
    <text evidence="18">The sequence shown here is derived from an EMBL/GenBank/DDBJ whole genome shotgun (WGS) entry which is preliminary data.</text>
</comment>
<comment type="subunit">
    <text evidence="4 15">Heterotetramer consisting of two non-identical subunits: a beta subunit (TrpG) and a large alpha subunit (TrpE).</text>
</comment>
<keyword evidence="11 15" id="KW-0057">Aromatic amino acid biosynthesis</keyword>
<dbReference type="InterPro" id="IPR005801">
    <property type="entry name" value="ADC_synthase"/>
</dbReference>
<dbReference type="OrthoDB" id="9803598at2"/>
<reference evidence="18 19" key="1">
    <citation type="submission" date="2016-04" db="EMBL/GenBank/DDBJ databases">
        <title>Draft genome sequence of Aeribacillus pallidus 8m3 from petroleum reservoir.</title>
        <authorList>
            <person name="Poltaraus A.B."/>
            <person name="Nazina T.N."/>
            <person name="Tourova T.P."/>
            <person name="Malakho S.M."/>
            <person name="Korshunova A.V."/>
            <person name="Sokolova D.S."/>
        </authorList>
    </citation>
    <scope>NUCLEOTIDE SEQUENCE [LARGE SCALE GENOMIC DNA]</scope>
    <source>
        <strain evidence="18 19">8m3</strain>
    </source>
</reference>
<dbReference type="NCBIfam" id="TIGR00564">
    <property type="entry name" value="trpE_most"/>
    <property type="match status" value="1"/>
</dbReference>
<dbReference type="Pfam" id="PF04715">
    <property type="entry name" value="Anth_synt_I_N"/>
    <property type="match status" value="1"/>
</dbReference>
<feature type="domain" description="Anthranilate synthase component I N-terminal" evidence="17">
    <location>
        <begin position="27"/>
        <end position="165"/>
    </location>
</feature>
<dbReference type="EC" id="4.1.3.27" evidence="5 15"/>
<evidence type="ECO:0000313" key="18">
    <source>
        <dbReference type="EMBL" id="KZN95847.1"/>
    </source>
</evidence>
<evidence type="ECO:0000256" key="13">
    <source>
        <dbReference type="ARBA" id="ARBA00025634"/>
    </source>
</evidence>
<comment type="catalytic activity">
    <reaction evidence="14 15">
        <text>chorismate + L-glutamine = anthranilate + pyruvate + L-glutamate + H(+)</text>
        <dbReference type="Rhea" id="RHEA:21732"/>
        <dbReference type="ChEBI" id="CHEBI:15361"/>
        <dbReference type="ChEBI" id="CHEBI:15378"/>
        <dbReference type="ChEBI" id="CHEBI:16567"/>
        <dbReference type="ChEBI" id="CHEBI:29748"/>
        <dbReference type="ChEBI" id="CHEBI:29985"/>
        <dbReference type="ChEBI" id="CHEBI:58359"/>
        <dbReference type="EC" id="4.1.3.27"/>
    </reaction>
</comment>
<keyword evidence="7 15" id="KW-0028">Amino-acid biosynthesis</keyword>
<dbReference type="PANTHER" id="PTHR11236">
    <property type="entry name" value="AMINOBENZOATE/ANTHRANILATE SYNTHASE"/>
    <property type="match status" value="1"/>
</dbReference>
<comment type="function">
    <text evidence="13 15">Part of a heterotetrameric complex that catalyzes the two-step biosynthesis of anthranilate, an intermediate in the biosynthesis of L-tryptophan. In the first step, the glutamine-binding beta subunit (TrpG) of anthranilate synthase (AS) provides the glutamine amidotransferase activity which generates ammonia as a substrate that, along with chorismate, is used in the second step, catalyzed by the large alpha subunit of AS (TrpE) to produce anthranilate. In the absence of TrpG, TrpE can synthesize anthranilate directly from chorismate and high concentrations of ammonia.</text>
</comment>
<comment type="pathway">
    <text evidence="2 15">Amino-acid biosynthesis; L-tryptophan biosynthesis; L-tryptophan from chorismate: step 1/5.</text>
</comment>
<keyword evidence="9 15" id="KW-0822">Tryptophan biosynthesis</keyword>
<evidence type="ECO:0000256" key="3">
    <source>
        <dbReference type="ARBA" id="ARBA00009562"/>
    </source>
</evidence>
<evidence type="ECO:0000256" key="12">
    <source>
        <dbReference type="ARBA" id="ARBA00023239"/>
    </source>
</evidence>
<evidence type="ECO:0000256" key="8">
    <source>
        <dbReference type="ARBA" id="ARBA00022723"/>
    </source>
</evidence>